<dbReference type="RefSeq" id="WP_116393101.1">
    <property type="nucleotide sequence ID" value="NZ_QUQO01000001.1"/>
</dbReference>
<dbReference type="Gene3D" id="3.40.50.2000">
    <property type="entry name" value="Glycogen Phosphorylase B"/>
    <property type="match status" value="2"/>
</dbReference>
<dbReference type="SUPFAM" id="SSF53756">
    <property type="entry name" value="UDP-Glycosyltransferase/glycogen phosphorylase"/>
    <property type="match status" value="1"/>
</dbReference>
<sequence length="396" mass="45011">MSEEQSPTPERSRGIRRIGGQVRNLTKAKQKFPMPNPEQGLKIVIATDAWKPQLNGVVTTLDTLGRILTKFGNEVLYITPQDFHSLPMPTYPEIRLSLFPNRKVAAMINKFKPDAIHIATEGPIGRAARRFCRRRKYPYTTSFHTRFAEYTNERFKLPIDWGYALLKDFHNHGEAMMVATPGLMEELGERGFKNMRLWERGVDTDQFHPIESDVMKDLPRPIFTYVGRFAVEKTLEDFLDLDLPGTKCMVGAGPQEEELRKKYPNVHWAGKQFGEDLAKYYTASDVFVFPSRTDTFGLVNVEALACGVPVAAYPVRGPLEILDGAPLSVGCMDEDLKKACMTALENRDPEACRQWALKFSWDAAARQFIGNLEIPGFDEEFWLRSAKMIEDPILPT</sequence>
<dbReference type="Pfam" id="PF13692">
    <property type="entry name" value="Glyco_trans_1_4"/>
    <property type="match status" value="1"/>
</dbReference>
<organism evidence="2 3">
    <name type="scientific">Parvularcula marina</name>
    <dbReference type="NCBI Taxonomy" id="2292771"/>
    <lineage>
        <taxon>Bacteria</taxon>
        <taxon>Pseudomonadati</taxon>
        <taxon>Pseudomonadota</taxon>
        <taxon>Alphaproteobacteria</taxon>
        <taxon>Parvularculales</taxon>
        <taxon>Parvularculaceae</taxon>
        <taxon>Parvularcula</taxon>
    </lineage>
</organism>
<proteinExistence type="predicted"/>
<dbReference type="CDD" id="cd03814">
    <property type="entry name" value="GT4-like"/>
    <property type="match status" value="1"/>
</dbReference>
<dbReference type="GO" id="GO:0016757">
    <property type="term" value="F:glycosyltransferase activity"/>
    <property type="evidence" value="ECO:0007669"/>
    <property type="project" value="UniProtKB-ARBA"/>
</dbReference>
<dbReference type="EMBL" id="QUQO01000001">
    <property type="protein sequence ID" value="RFB06468.1"/>
    <property type="molecule type" value="Genomic_DNA"/>
</dbReference>
<dbReference type="InParanoid" id="A0A371RLW5"/>
<evidence type="ECO:0000313" key="3">
    <source>
        <dbReference type="Proteomes" id="UP000264589"/>
    </source>
</evidence>
<dbReference type="AlphaFoldDB" id="A0A371RLW5"/>
<gene>
    <name evidence="2" type="ORF">DX908_12565</name>
</gene>
<evidence type="ECO:0000259" key="1">
    <source>
        <dbReference type="Pfam" id="PF13439"/>
    </source>
</evidence>
<accession>A0A371RLW5</accession>
<keyword evidence="2" id="KW-0808">Transferase</keyword>
<dbReference type="PANTHER" id="PTHR45947">
    <property type="entry name" value="SULFOQUINOVOSYL TRANSFERASE SQD2"/>
    <property type="match status" value="1"/>
</dbReference>
<dbReference type="PANTHER" id="PTHR45947:SF3">
    <property type="entry name" value="SULFOQUINOVOSYL TRANSFERASE SQD2"/>
    <property type="match status" value="1"/>
</dbReference>
<dbReference type="Pfam" id="PF13439">
    <property type="entry name" value="Glyco_transf_4"/>
    <property type="match status" value="1"/>
</dbReference>
<dbReference type="InterPro" id="IPR028098">
    <property type="entry name" value="Glyco_trans_4-like_N"/>
</dbReference>
<comment type="caution">
    <text evidence="2">The sequence shown here is derived from an EMBL/GenBank/DDBJ whole genome shotgun (WGS) entry which is preliminary data.</text>
</comment>
<dbReference type="Proteomes" id="UP000264589">
    <property type="component" value="Unassembled WGS sequence"/>
</dbReference>
<reference evidence="2 3" key="1">
    <citation type="submission" date="2018-08" db="EMBL/GenBank/DDBJ databases">
        <title>Parvularcula sp. SM1705, isolated from surface water of the South Sea China.</title>
        <authorList>
            <person name="Sun L."/>
        </authorList>
    </citation>
    <scope>NUCLEOTIDE SEQUENCE [LARGE SCALE GENOMIC DNA]</scope>
    <source>
        <strain evidence="2 3">SM1705</strain>
    </source>
</reference>
<feature type="domain" description="Glycosyltransferase subfamily 4-like N-terminal" evidence="1">
    <location>
        <begin position="55"/>
        <end position="206"/>
    </location>
</feature>
<name>A0A371RLW5_9PROT</name>
<dbReference type="OrthoDB" id="9802525at2"/>
<keyword evidence="3" id="KW-1185">Reference proteome</keyword>
<evidence type="ECO:0000313" key="2">
    <source>
        <dbReference type="EMBL" id="RFB06468.1"/>
    </source>
</evidence>
<protein>
    <submittedName>
        <fullName evidence="2">Glycosyltransferase family 1 protein</fullName>
    </submittedName>
</protein>
<dbReference type="InterPro" id="IPR050194">
    <property type="entry name" value="Glycosyltransferase_grp1"/>
</dbReference>